<feature type="chain" id="PRO_5031343081" description="Nucleotide-diphospho-sugar transferase domain-containing protein" evidence="1">
    <location>
        <begin position="24"/>
        <end position="319"/>
    </location>
</feature>
<accession>A0A7S4FAG9</accession>
<dbReference type="EMBL" id="HBIZ01055799">
    <property type="protein sequence ID" value="CAE0782862.1"/>
    <property type="molecule type" value="Transcribed_RNA"/>
</dbReference>
<name>A0A7S4FAG9_CHRCT</name>
<evidence type="ECO:0008006" key="3">
    <source>
        <dbReference type="Google" id="ProtNLM"/>
    </source>
</evidence>
<evidence type="ECO:0000313" key="2">
    <source>
        <dbReference type="EMBL" id="CAE0782862.1"/>
    </source>
</evidence>
<evidence type="ECO:0000256" key="1">
    <source>
        <dbReference type="SAM" id="SignalP"/>
    </source>
</evidence>
<gene>
    <name evidence="2" type="ORF">PCAR00345_LOCUS35565</name>
</gene>
<feature type="signal peptide" evidence="1">
    <location>
        <begin position="1"/>
        <end position="23"/>
    </location>
</feature>
<reference evidence="2" key="1">
    <citation type="submission" date="2021-01" db="EMBL/GenBank/DDBJ databases">
        <authorList>
            <person name="Corre E."/>
            <person name="Pelletier E."/>
            <person name="Niang G."/>
            <person name="Scheremetjew M."/>
            <person name="Finn R."/>
            <person name="Kale V."/>
            <person name="Holt S."/>
            <person name="Cochrane G."/>
            <person name="Meng A."/>
            <person name="Brown T."/>
            <person name="Cohen L."/>
        </authorList>
    </citation>
    <scope>NUCLEOTIDE SEQUENCE</scope>
    <source>
        <strain evidence="2">CCMP645</strain>
    </source>
</reference>
<keyword evidence="1" id="KW-0732">Signal</keyword>
<sequence>MARKTVNCSIGLILSLMGVPAASRKHANSSHEWPSFVLEQNTSAIKENLTRLEEFLAFAYIAVGNESATEPFLLLSLSTLRRVGGWRGDTFVVTDRAECIPPSARAVVVPPAPTGSDETAKVKYGKHFKQRLLHVLPLSQRHRYVFFTDIDIFIGSAVGPFLLNAVEDFEASKAAIGLFREGAGLNGQIDYNASPGEKHKSLYHSGLLLLSRDAASSACLQDWSVWYTSFRDKDQPQLTKSVNAGACNVSLLDQKSYAQPTADNAGTYWTFNHFTRSGRMQGREGVHSDQLTLAGEVLLGLDAELAKRWWSSTSPLCES</sequence>
<proteinExistence type="predicted"/>
<organism evidence="2">
    <name type="scientific">Chrysotila carterae</name>
    <name type="common">Marine alga</name>
    <name type="synonym">Syracosphaera carterae</name>
    <dbReference type="NCBI Taxonomy" id="13221"/>
    <lineage>
        <taxon>Eukaryota</taxon>
        <taxon>Haptista</taxon>
        <taxon>Haptophyta</taxon>
        <taxon>Prymnesiophyceae</taxon>
        <taxon>Isochrysidales</taxon>
        <taxon>Isochrysidaceae</taxon>
        <taxon>Chrysotila</taxon>
    </lineage>
</organism>
<dbReference type="AlphaFoldDB" id="A0A7S4FAG9"/>
<protein>
    <recommendedName>
        <fullName evidence="3">Nucleotide-diphospho-sugar transferase domain-containing protein</fullName>
    </recommendedName>
</protein>